<dbReference type="Proteomes" id="UP001055712">
    <property type="component" value="Unassembled WGS sequence"/>
</dbReference>
<evidence type="ECO:0000313" key="3">
    <source>
        <dbReference type="Proteomes" id="UP001055712"/>
    </source>
</evidence>
<accession>A0A9D4TG17</accession>
<reference evidence="2" key="2">
    <citation type="submission" date="2020-11" db="EMBL/GenBank/DDBJ databases">
        <authorList>
            <person name="Cecchin M."/>
            <person name="Marcolungo L."/>
            <person name="Rossato M."/>
            <person name="Girolomoni L."/>
            <person name="Cosentino E."/>
            <person name="Cuine S."/>
            <person name="Li-Beisson Y."/>
            <person name="Delledonne M."/>
            <person name="Ballottari M."/>
        </authorList>
    </citation>
    <scope>NUCLEOTIDE SEQUENCE</scope>
    <source>
        <strain evidence="2">211/11P</strain>
        <tissue evidence="2">Whole cell</tissue>
    </source>
</reference>
<feature type="region of interest" description="Disordered" evidence="1">
    <location>
        <begin position="42"/>
        <end position="130"/>
    </location>
</feature>
<comment type="caution">
    <text evidence="2">The sequence shown here is derived from an EMBL/GenBank/DDBJ whole genome shotgun (WGS) entry which is preliminary data.</text>
</comment>
<dbReference type="EMBL" id="SIDB01000012">
    <property type="protein sequence ID" value="KAI3424700.1"/>
    <property type="molecule type" value="Genomic_DNA"/>
</dbReference>
<dbReference type="OrthoDB" id="10614325at2759"/>
<reference evidence="2" key="1">
    <citation type="journal article" date="2019" name="Plant J.">
        <title>Chlorella vulgaris genome assembly and annotation reveals the molecular basis for metabolic acclimation to high light conditions.</title>
        <authorList>
            <person name="Cecchin M."/>
            <person name="Marcolungo L."/>
            <person name="Rossato M."/>
            <person name="Girolomoni L."/>
            <person name="Cosentino E."/>
            <person name="Cuine S."/>
            <person name="Li-Beisson Y."/>
            <person name="Delledonne M."/>
            <person name="Ballottari M."/>
        </authorList>
    </citation>
    <scope>NUCLEOTIDE SEQUENCE</scope>
    <source>
        <strain evidence="2">211/11P</strain>
    </source>
</reference>
<gene>
    <name evidence="2" type="ORF">D9Q98_008090</name>
</gene>
<dbReference type="AlphaFoldDB" id="A0A9D4TG17"/>
<evidence type="ECO:0000313" key="2">
    <source>
        <dbReference type="EMBL" id="KAI3424700.1"/>
    </source>
</evidence>
<feature type="compositionally biased region" description="Low complexity" evidence="1">
    <location>
        <begin position="47"/>
        <end position="60"/>
    </location>
</feature>
<keyword evidence="3" id="KW-1185">Reference proteome</keyword>
<proteinExistence type="predicted"/>
<name>A0A9D4TG17_CHLVU</name>
<feature type="compositionally biased region" description="Low complexity" evidence="1">
    <location>
        <begin position="72"/>
        <end position="90"/>
    </location>
</feature>
<sequence>MRRCRVVAAAADSGEPTPDAGAAFLEQFKSLSTNPADILGTAQKLDTSTSSSGCCGGSSSAPEQSGSGCCGGSNSSNSSGAAGDQQAASAVMNQLSNMMGGMDGSLTRDDFRSAFDDTQPDASAEQAESGERFLDVSAILSSRGQEGGDDYDEELDALVV</sequence>
<evidence type="ECO:0000256" key="1">
    <source>
        <dbReference type="SAM" id="MobiDB-lite"/>
    </source>
</evidence>
<protein>
    <submittedName>
        <fullName evidence="2">Uncharacterized protein</fullName>
    </submittedName>
</protein>
<feature type="compositionally biased region" description="Basic and acidic residues" evidence="1">
    <location>
        <begin position="106"/>
        <end position="115"/>
    </location>
</feature>
<organism evidence="2 3">
    <name type="scientific">Chlorella vulgaris</name>
    <name type="common">Green alga</name>
    <dbReference type="NCBI Taxonomy" id="3077"/>
    <lineage>
        <taxon>Eukaryota</taxon>
        <taxon>Viridiplantae</taxon>
        <taxon>Chlorophyta</taxon>
        <taxon>core chlorophytes</taxon>
        <taxon>Trebouxiophyceae</taxon>
        <taxon>Chlorellales</taxon>
        <taxon>Chlorellaceae</taxon>
        <taxon>Chlorella clade</taxon>
        <taxon>Chlorella</taxon>
    </lineage>
</organism>
<feature type="region of interest" description="Disordered" evidence="1">
    <location>
        <begin position="141"/>
        <end position="160"/>
    </location>
</feature>
<feature type="compositionally biased region" description="Acidic residues" evidence="1">
    <location>
        <begin position="147"/>
        <end position="160"/>
    </location>
</feature>